<feature type="domain" description="N-acetyltransferase" evidence="1">
    <location>
        <begin position="2"/>
        <end position="197"/>
    </location>
</feature>
<sequence>MTEIRPMQRTDLAAACDVLGLAFADNPNALAVTRGDRARAARLMRAGARLGKLGRAAATVLVAERAGQVVGVLNAAPWPRCQFSAAEQLRLAPRMIVLLGTRLPRAVTAPRVMAGHDPRQPHWHIGPIGVRPDQQGQGIGRRLLTAFLAKVDAERMPAFLETDVARNVLLYQSFGFETIARARIHDVDNHFMWRAGQADSRFSRPTASASSRRWRSSSG</sequence>
<dbReference type="GO" id="GO:0016747">
    <property type="term" value="F:acyltransferase activity, transferring groups other than amino-acyl groups"/>
    <property type="evidence" value="ECO:0007669"/>
    <property type="project" value="InterPro"/>
</dbReference>
<organism evidence="2 3">
    <name type="scientific">Nocardia brasiliensis (strain ATCC 700358 / HUJEG-1)</name>
    <dbReference type="NCBI Taxonomy" id="1133849"/>
    <lineage>
        <taxon>Bacteria</taxon>
        <taxon>Bacillati</taxon>
        <taxon>Actinomycetota</taxon>
        <taxon>Actinomycetes</taxon>
        <taxon>Mycobacteriales</taxon>
        <taxon>Nocardiaceae</taxon>
        <taxon>Nocardia</taxon>
    </lineage>
</organism>
<dbReference type="AlphaFoldDB" id="K0EPP1"/>
<gene>
    <name evidence="2" type="ORF">O3I_018745</name>
</gene>
<dbReference type="Proteomes" id="UP000006304">
    <property type="component" value="Chromosome"/>
</dbReference>
<reference evidence="2 3" key="1">
    <citation type="journal article" date="2012" name="J. Bacteriol.">
        <title>Complete genome sequence of Nocardia brasiliensis HUJEG-1.</title>
        <authorList>
            <person name="Vera-Cabrera L."/>
            <person name="Ortiz-Lopez R."/>
            <person name="Elizondo-Gonzalez R."/>
            <person name="Perez-Maya A.A."/>
            <person name="Ocampo-Candiani J."/>
        </authorList>
    </citation>
    <scope>NUCLEOTIDE SEQUENCE [LARGE SCALE GENOMIC DNA]</scope>
    <source>
        <strain evidence="3">ATCC 700358</strain>
    </source>
</reference>
<dbReference type="InterPro" id="IPR052523">
    <property type="entry name" value="Trichothecene_AcTrans"/>
</dbReference>
<evidence type="ECO:0000313" key="3">
    <source>
        <dbReference type="Proteomes" id="UP000006304"/>
    </source>
</evidence>
<dbReference type="eggNOG" id="COG0456">
    <property type="taxonomic scope" value="Bacteria"/>
</dbReference>
<protein>
    <submittedName>
        <fullName evidence="2">N-acetyltransferase GCN5</fullName>
    </submittedName>
</protein>
<dbReference type="CDD" id="cd04301">
    <property type="entry name" value="NAT_SF"/>
    <property type="match status" value="1"/>
</dbReference>
<dbReference type="EMBL" id="CP003876">
    <property type="protein sequence ID" value="AFU01708.1"/>
    <property type="molecule type" value="Genomic_DNA"/>
</dbReference>
<dbReference type="STRING" id="1133849.O3I_018745"/>
<dbReference type="PANTHER" id="PTHR42791:SF1">
    <property type="entry name" value="N-ACETYLTRANSFERASE DOMAIN-CONTAINING PROTEIN"/>
    <property type="match status" value="1"/>
</dbReference>
<evidence type="ECO:0000313" key="2">
    <source>
        <dbReference type="EMBL" id="AFU01708.1"/>
    </source>
</evidence>
<dbReference type="RefSeq" id="WP_014984563.1">
    <property type="nucleotide sequence ID" value="NC_018681.1"/>
</dbReference>
<keyword evidence="2" id="KW-0808">Transferase</keyword>
<proteinExistence type="predicted"/>
<dbReference type="KEGG" id="nbr:O3I_018745"/>
<keyword evidence="3" id="KW-1185">Reference proteome</keyword>
<name>K0EPP1_NOCB7</name>
<dbReference type="Gene3D" id="3.40.630.30">
    <property type="match status" value="1"/>
</dbReference>
<dbReference type="Pfam" id="PF00583">
    <property type="entry name" value="Acetyltransf_1"/>
    <property type="match status" value="1"/>
</dbReference>
<dbReference type="PROSITE" id="PS51186">
    <property type="entry name" value="GNAT"/>
    <property type="match status" value="1"/>
</dbReference>
<dbReference type="HOGENOM" id="CLU_060131_7_2_11"/>
<dbReference type="InterPro" id="IPR000182">
    <property type="entry name" value="GNAT_dom"/>
</dbReference>
<evidence type="ECO:0000259" key="1">
    <source>
        <dbReference type="PROSITE" id="PS51186"/>
    </source>
</evidence>
<dbReference type="InterPro" id="IPR016181">
    <property type="entry name" value="Acyl_CoA_acyltransferase"/>
</dbReference>
<dbReference type="PANTHER" id="PTHR42791">
    <property type="entry name" value="GNAT FAMILY ACETYLTRANSFERASE"/>
    <property type="match status" value="1"/>
</dbReference>
<accession>K0EPP1</accession>
<dbReference type="SUPFAM" id="SSF55729">
    <property type="entry name" value="Acyl-CoA N-acyltransferases (Nat)"/>
    <property type="match status" value="1"/>
</dbReference>